<evidence type="ECO:0000256" key="1">
    <source>
        <dbReference type="SAM" id="Coils"/>
    </source>
</evidence>
<keyword evidence="3" id="KW-1185">Reference proteome</keyword>
<dbReference type="AlphaFoldDB" id="A0AAD7BB41"/>
<dbReference type="Proteomes" id="UP001221142">
    <property type="component" value="Unassembled WGS sequence"/>
</dbReference>
<dbReference type="EMBL" id="JARKIF010000024">
    <property type="protein sequence ID" value="KAJ7615361.1"/>
    <property type="molecule type" value="Genomic_DNA"/>
</dbReference>
<name>A0AAD7BB41_9AGAR</name>
<gene>
    <name evidence="2" type="ORF">FB45DRAFT_243082</name>
</gene>
<reference evidence="2" key="1">
    <citation type="submission" date="2023-03" db="EMBL/GenBank/DDBJ databases">
        <title>Massive genome expansion in bonnet fungi (Mycena s.s.) driven by repeated elements and novel gene families across ecological guilds.</title>
        <authorList>
            <consortium name="Lawrence Berkeley National Laboratory"/>
            <person name="Harder C.B."/>
            <person name="Miyauchi S."/>
            <person name="Viragh M."/>
            <person name="Kuo A."/>
            <person name="Thoen E."/>
            <person name="Andreopoulos B."/>
            <person name="Lu D."/>
            <person name="Skrede I."/>
            <person name="Drula E."/>
            <person name="Henrissat B."/>
            <person name="Morin E."/>
            <person name="Kohler A."/>
            <person name="Barry K."/>
            <person name="LaButti K."/>
            <person name="Morin E."/>
            <person name="Salamov A."/>
            <person name="Lipzen A."/>
            <person name="Mereny Z."/>
            <person name="Hegedus B."/>
            <person name="Baldrian P."/>
            <person name="Stursova M."/>
            <person name="Weitz H."/>
            <person name="Taylor A."/>
            <person name="Grigoriev I.V."/>
            <person name="Nagy L.G."/>
            <person name="Martin F."/>
            <person name="Kauserud H."/>
        </authorList>
    </citation>
    <scope>NUCLEOTIDE SEQUENCE</scope>
    <source>
        <strain evidence="2">9284</strain>
    </source>
</reference>
<organism evidence="2 3">
    <name type="scientific">Roridomyces roridus</name>
    <dbReference type="NCBI Taxonomy" id="1738132"/>
    <lineage>
        <taxon>Eukaryota</taxon>
        <taxon>Fungi</taxon>
        <taxon>Dikarya</taxon>
        <taxon>Basidiomycota</taxon>
        <taxon>Agaricomycotina</taxon>
        <taxon>Agaricomycetes</taxon>
        <taxon>Agaricomycetidae</taxon>
        <taxon>Agaricales</taxon>
        <taxon>Marasmiineae</taxon>
        <taxon>Mycenaceae</taxon>
        <taxon>Roridomyces</taxon>
    </lineage>
</organism>
<dbReference type="InterPro" id="IPR032675">
    <property type="entry name" value="LRR_dom_sf"/>
</dbReference>
<proteinExistence type="predicted"/>
<accession>A0AAD7BB41</accession>
<keyword evidence="1" id="KW-0175">Coiled coil</keyword>
<dbReference type="SUPFAM" id="SSF52058">
    <property type="entry name" value="L domain-like"/>
    <property type="match status" value="1"/>
</dbReference>
<comment type="caution">
    <text evidence="2">The sequence shown here is derived from an EMBL/GenBank/DDBJ whole genome shotgun (WGS) entry which is preliminary data.</text>
</comment>
<sequence>MSGARLRSCLAQIDEQIISLQSQLARLQTDRKSVIDELAAIVYPVLSLPHDVTAKIFLHYVHEDYDTDVASTRTDRPILLASICASWREVALANPHLWTHLDTTRIPRAWNHKMDLLQTFMSRAGRLPVNFRTAVPSYKAPEHAEILDLIGRHLSQCGSLDLFLLSTTSIPINTTVQLPHLTSLSFSGGYAIAFPPLFNAPRLGELRLQGVSLVDWRTCLPWSQLTTLRLFYPKSMDECCEMVLQTPNLELLELSHFNSRVFWSVSDESAQPQIFPRLHTLHLCGAASYDIIPRLTLPALRDVSVTKPPSDFPSVAKNLIERSECSPATLFISTNVGWDGIHPRCLTDSFKPHIVLWRNEGRVFRGATQTPRLAHLPCAGLSHVARLPVKAPVGAARRDASMSNKQARPAPPLLVQTECYEGLEPGCGMR</sequence>
<evidence type="ECO:0000313" key="3">
    <source>
        <dbReference type="Proteomes" id="UP001221142"/>
    </source>
</evidence>
<evidence type="ECO:0000313" key="2">
    <source>
        <dbReference type="EMBL" id="KAJ7615361.1"/>
    </source>
</evidence>
<dbReference type="Gene3D" id="3.80.10.10">
    <property type="entry name" value="Ribonuclease Inhibitor"/>
    <property type="match status" value="1"/>
</dbReference>
<evidence type="ECO:0008006" key="4">
    <source>
        <dbReference type="Google" id="ProtNLM"/>
    </source>
</evidence>
<protein>
    <recommendedName>
        <fullName evidence="4">F-box domain-containing protein</fullName>
    </recommendedName>
</protein>
<feature type="coiled-coil region" evidence="1">
    <location>
        <begin position="10"/>
        <end position="37"/>
    </location>
</feature>